<sequence length="63" mass="6928">YLVGPPFALITASYPLVIFSTKWSANSISNLAYSSCRATLSCSTLLKEDLFFSTSFSVHFKPT</sequence>
<proteinExistence type="predicted"/>
<organism evidence="1">
    <name type="scientific">Rhizopus microsporus var. microsporus</name>
    <dbReference type="NCBI Taxonomy" id="86635"/>
    <lineage>
        <taxon>Eukaryota</taxon>
        <taxon>Fungi</taxon>
        <taxon>Fungi incertae sedis</taxon>
        <taxon>Mucoromycota</taxon>
        <taxon>Mucoromycotina</taxon>
        <taxon>Mucoromycetes</taxon>
        <taxon>Mucorales</taxon>
        <taxon>Mucorineae</taxon>
        <taxon>Rhizopodaceae</taxon>
        <taxon>Rhizopus</taxon>
    </lineage>
</organism>
<name>A0A1X0QVC8_RHIZD</name>
<dbReference type="AlphaFoldDB" id="A0A1X0QVC8"/>
<dbReference type="Proteomes" id="UP000242414">
    <property type="component" value="Unassembled WGS sequence"/>
</dbReference>
<accession>A0A1X0QVC8</accession>
<dbReference type="EMBL" id="KV921994">
    <property type="protein sequence ID" value="ORE03707.1"/>
    <property type="molecule type" value="Genomic_DNA"/>
</dbReference>
<feature type="non-terminal residue" evidence="1">
    <location>
        <position position="1"/>
    </location>
</feature>
<protein>
    <submittedName>
        <fullName evidence="1">Uncharacterized protein</fullName>
    </submittedName>
</protein>
<reference evidence="1" key="1">
    <citation type="journal article" date="2016" name="Proc. Natl. Acad. Sci. U.S.A.">
        <title>Lipid metabolic changes in an early divergent fungus govern the establishment of a mutualistic symbiosis with endobacteria.</title>
        <authorList>
            <person name="Lastovetsky O.A."/>
            <person name="Gaspar M.L."/>
            <person name="Mondo S.J."/>
            <person name="LaButti K.M."/>
            <person name="Sandor L."/>
            <person name="Grigoriev I.V."/>
            <person name="Henry S.A."/>
            <person name="Pawlowska T.E."/>
        </authorList>
    </citation>
    <scope>NUCLEOTIDE SEQUENCE [LARGE SCALE GENOMIC DNA]</scope>
    <source>
        <strain evidence="1">ATCC 52814</strain>
    </source>
</reference>
<gene>
    <name evidence="1" type="ORF">BCV72DRAFT_212740</name>
</gene>
<evidence type="ECO:0000313" key="1">
    <source>
        <dbReference type="EMBL" id="ORE03707.1"/>
    </source>
</evidence>
<dbReference type="VEuPathDB" id="FungiDB:BCV72DRAFT_212740"/>